<dbReference type="PIRSF" id="PIRSF026426">
    <property type="entry name" value="DUF1499"/>
    <property type="match status" value="1"/>
</dbReference>
<evidence type="ECO:0000313" key="2">
    <source>
        <dbReference type="EMBL" id="RDH84560.1"/>
    </source>
</evidence>
<feature type="transmembrane region" description="Helical" evidence="1">
    <location>
        <begin position="6"/>
        <end position="24"/>
    </location>
</feature>
<proteinExistence type="predicted"/>
<dbReference type="AlphaFoldDB" id="A0A370DJ25"/>
<keyword evidence="1" id="KW-0472">Membrane</keyword>
<dbReference type="Pfam" id="PF07386">
    <property type="entry name" value="DUF1499"/>
    <property type="match status" value="1"/>
</dbReference>
<name>A0A370DJ25_9GAMM</name>
<dbReference type="InterPro" id="IPR010865">
    <property type="entry name" value="DUF1499"/>
</dbReference>
<sequence length="153" mass="17404">MKIMLIIIITTIVAGLFYFFYLGYKSQNGTAPGLVDSKLKHCSEKPNCICTEFVEDKLHFTDAIKFTEKSTAILINAIENTIQDTGGIIINQQADYIYATYTSSIFRYVDDFEIRIDNEKKLIHIRSASRVGHSDMGANLKRINQFKRIIGLL</sequence>
<reference evidence="2 3" key="1">
    <citation type="journal article" date="2018" name="ISME J.">
        <title>Endosymbiont genomes yield clues of tubeworm success.</title>
        <authorList>
            <person name="Li Y."/>
            <person name="Liles M.R."/>
            <person name="Halanych K.M."/>
        </authorList>
    </citation>
    <scope>NUCLEOTIDE SEQUENCE [LARGE SCALE GENOMIC DNA]</scope>
    <source>
        <strain evidence="2">A1464</strain>
    </source>
</reference>
<dbReference type="EMBL" id="QFXC01000007">
    <property type="protein sequence ID" value="RDH84560.1"/>
    <property type="molecule type" value="Genomic_DNA"/>
</dbReference>
<dbReference type="PANTHER" id="PTHR34801:SF6">
    <property type="entry name" value="SLL1620 PROTEIN"/>
    <property type="match status" value="1"/>
</dbReference>
<organism evidence="2 3">
    <name type="scientific">endosymbiont of Galathealinum brachiosum</name>
    <dbReference type="NCBI Taxonomy" id="2200906"/>
    <lineage>
        <taxon>Bacteria</taxon>
        <taxon>Pseudomonadati</taxon>
        <taxon>Pseudomonadota</taxon>
        <taxon>Gammaproteobacteria</taxon>
        <taxon>sulfur-oxidizing symbionts</taxon>
    </lineage>
</organism>
<keyword evidence="1" id="KW-0812">Transmembrane</keyword>
<gene>
    <name evidence="2" type="ORF">DIZ80_03575</name>
</gene>
<keyword evidence="1" id="KW-1133">Transmembrane helix</keyword>
<keyword evidence="3" id="KW-1185">Reference proteome</keyword>
<protein>
    <submittedName>
        <fullName evidence="2">DUF1499 domain-containing protein</fullName>
    </submittedName>
</protein>
<evidence type="ECO:0000313" key="3">
    <source>
        <dbReference type="Proteomes" id="UP000254266"/>
    </source>
</evidence>
<evidence type="ECO:0000256" key="1">
    <source>
        <dbReference type="SAM" id="Phobius"/>
    </source>
</evidence>
<dbReference type="Proteomes" id="UP000254266">
    <property type="component" value="Unassembled WGS sequence"/>
</dbReference>
<comment type="caution">
    <text evidence="2">The sequence shown here is derived from an EMBL/GenBank/DDBJ whole genome shotgun (WGS) entry which is preliminary data.</text>
</comment>
<accession>A0A370DJ25</accession>
<dbReference type="PANTHER" id="PTHR34801">
    <property type="entry name" value="EXPRESSED PROTEIN"/>
    <property type="match status" value="1"/>
</dbReference>